<dbReference type="InterPro" id="IPR033403">
    <property type="entry name" value="DUF5110"/>
</dbReference>
<dbReference type="Gene3D" id="2.60.40.1760">
    <property type="entry name" value="glycosyl hydrolase (family 31)"/>
    <property type="match status" value="1"/>
</dbReference>
<dbReference type="PANTHER" id="PTHR43863">
    <property type="entry name" value="HYDROLASE, PUTATIVE (AFU_ORTHOLOGUE AFUA_1G03140)-RELATED"/>
    <property type="match status" value="1"/>
</dbReference>
<dbReference type="Gene3D" id="2.60.40.1180">
    <property type="entry name" value="Golgi alpha-mannosidase II"/>
    <property type="match status" value="2"/>
</dbReference>
<dbReference type="InterPro" id="IPR025887">
    <property type="entry name" value="Glyco_hydro_31_N_dom"/>
</dbReference>
<feature type="domain" description="Glycoside hydrolase family 31 TIM barrel" evidence="3">
    <location>
        <begin position="317"/>
        <end position="656"/>
    </location>
</feature>
<dbReference type="Pfam" id="PF13802">
    <property type="entry name" value="Gal_mutarotas_2"/>
    <property type="match status" value="1"/>
</dbReference>
<gene>
    <name evidence="7" type="ORF">FBZ92_12559</name>
</gene>
<organism evidence="7 8">
    <name type="scientific">Nitrospirillum amazonense</name>
    <dbReference type="NCBI Taxonomy" id="28077"/>
    <lineage>
        <taxon>Bacteria</taxon>
        <taxon>Pseudomonadati</taxon>
        <taxon>Pseudomonadota</taxon>
        <taxon>Alphaproteobacteria</taxon>
        <taxon>Rhodospirillales</taxon>
        <taxon>Azospirillaceae</taxon>
        <taxon>Nitrospirillum</taxon>
    </lineage>
</organism>
<dbReference type="Pfam" id="PF01055">
    <property type="entry name" value="Glyco_hydro_31_2nd"/>
    <property type="match status" value="1"/>
</dbReference>
<evidence type="ECO:0000259" key="5">
    <source>
        <dbReference type="Pfam" id="PF17137"/>
    </source>
</evidence>
<comment type="caution">
    <text evidence="7">The sequence shown here is derived from an EMBL/GenBank/DDBJ whole genome shotgun (WGS) entry which is preliminary data.</text>
</comment>
<feature type="domain" description="Glycoside hydrolase family 31 N-terminal" evidence="4">
    <location>
        <begin position="75"/>
        <end position="275"/>
    </location>
</feature>
<evidence type="ECO:0000256" key="1">
    <source>
        <dbReference type="ARBA" id="ARBA00007806"/>
    </source>
</evidence>
<dbReference type="CDD" id="cd06591">
    <property type="entry name" value="GH31_xylosidase_XylS"/>
    <property type="match status" value="1"/>
</dbReference>
<reference evidence="7 8" key="1">
    <citation type="submission" date="2019-06" db="EMBL/GenBank/DDBJ databases">
        <title>Genomic Encyclopedia of Type Strains, Phase IV (KMG-V): Genome sequencing to study the core and pangenomes of soil and plant-associated prokaryotes.</title>
        <authorList>
            <person name="Whitman W."/>
        </authorList>
    </citation>
    <scope>NUCLEOTIDE SEQUENCE [LARGE SCALE GENOMIC DNA]</scope>
    <source>
        <strain evidence="7 8">BR 11140</strain>
    </source>
</reference>
<dbReference type="EMBL" id="VITT01000025">
    <property type="protein sequence ID" value="TWB49623.1"/>
    <property type="molecule type" value="Genomic_DNA"/>
</dbReference>
<accession>A0A560HSP2</accession>
<keyword evidence="2" id="KW-0326">Glycosidase</keyword>
<dbReference type="InterPro" id="IPR000322">
    <property type="entry name" value="Glyco_hydro_31_TIM"/>
</dbReference>
<dbReference type="InterPro" id="IPR013780">
    <property type="entry name" value="Glyco_hydro_b"/>
</dbReference>
<evidence type="ECO:0000259" key="3">
    <source>
        <dbReference type="Pfam" id="PF01055"/>
    </source>
</evidence>
<dbReference type="Pfam" id="PF17137">
    <property type="entry name" value="DUF5110"/>
    <property type="match status" value="1"/>
</dbReference>
<dbReference type="InterPro" id="IPR048395">
    <property type="entry name" value="Glyco_hydro_31_C"/>
</dbReference>
<dbReference type="AlphaFoldDB" id="A0A560HSP2"/>
<dbReference type="GO" id="GO:0030246">
    <property type="term" value="F:carbohydrate binding"/>
    <property type="evidence" value="ECO:0007669"/>
    <property type="project" value="InterPro"/>
</dbReference>
<evidence type="ECO:0000313" key="8">
    <source>
        <dbReference type="Proteomes" id="UP000318050"/>
    </source>
</evidence>
<dbReference type="Proteomes" id="UP000318050">
    <property type="component" value="Unassembled WGS sequence"/>
</dbReference>
<dbReference type="GO" id="GO:0004553">
    <property type="term" value="F:hydrolase activity, hydrolyzing O-glycosyl compounds"/>
    <property type="evidence" value="ECO:0007669"/>
    <property type="project" value="InterPro"/>
</dbReference>
<dbReference type="Gene3D" id="3.20.20.80">
    <property type="entry name" value="Glycosidases"/>
    <property type="match status" value="1"/>
</dbReference>
<proteinExistence type="inferred from homology"/>
<keyword evidence="2" id="KW-0378">Hydrolase</keyword>
<dbReference type="CDD" id="cd14752">
    <property type="entry name" value="GH31_N"/>
    <property type="match status" value="1"/>
</dbReference>
<feature type="domain" description="DUF5110" evidence="5">
    <location>
        <begin position="769"/>
        <end position="817"/>
    </location>
</feature>
<dbReference type="InterPro" id="IPR017853">
    <property type="entry name" value="GH"/>
</dbReference>
<dbReference type="InterPro" id="IPR051816">
    <property type="entry name" value="Glycosyl_Hydrolase_31"/>
</dbReference>
<dbReference type="SUPFAM" id="SSF74650">
    <property type="entry name" value="Galactose mutarotase-like"/>
    <property type="match status" value="1"/>
</dbReference>
<evidence type="ECO:0000313" key="7">
    <source>
        <dbReference type="EMBL" id="TWB49623.1"/>
    </source>
</evidence>
<dbReference type="GO" id="GO:0005975">
    <property type="term" value="P:carbohydrate metabolic process"/>
    <property type="evidence" value="ECO:0007669"/>
    <property type="project" value="InterPro"/>
</dbReference>
<name>A0A560HSP2_9PROT</name>
<comment type="similarity">
    <text evidence="1 2">Belongs to the glycosyl hydrolase 31 family.</text>
</comment>
<feature type="domain" description="Glycosyl hydrolase family 31 C-terminal" evidence="6">
    <location>
        <begin position="664"/>
        <end position="751"/>
    </location>
</feature>
<sequence>MKTQGQPVRRATSKSMRNCRGRNYPWRNYWGLALAMGLGAAASALTTPALAADSGVTTPVVVDQSNKTQEQTLVLEPYGPNIIRVTLSLKKDAALAGPGYGIIPGVNPAGWTQGQDERGDTVLKSGQMSATIVGWHPPPHAVPSQQTAVDISRYFGGTTNGAHILFKDAAGKTILDFTGWSMGIPNFKDGNSQLLHDRRPADDQFYTVNGTFASPADEHYYGLGQNQEGFLDHRGHVVRCWNDYNASGGQSTCVPFMITNYGYGLLWDNPSKTTIEPGFNEVTRWTSEVGDRVSFFVISGKTPDEIYAGYRQLTGATPMLPKSAYGYIQSKQRYRSQQEVLDVAKGYRERHIPADVLVVDWFYYTIMGQFDFVPELWPNPKAMNKQLHDMGFETMISVWPRFTSDGRYYDLLKKNGWFLSQADGTPTNGLPYDKAGSDIDTTNPDAAKWYWNTIRDNILSQGFDSLWSDETEPDLPPNGSYYHIGPGTKYFNVYPLFHTSALYDGFRRDFKDKRTVILSRDAYLGVQRNGAIVWSSDITPTWDAFKRQVPTGLDFAASGITYWSNDTGGWQYLPEEHKPAKAPLLDPTPARGVVGGYDDYPELYTRWFQYATFLPVLRTHGSRPANEIWSYGPDAQAILEKYVKLRYQLIPYIYSLGYKTYKTGAPFLRALPLDFPNDPAVTDMRDEYMFGPALLVAPVTEQGATTKPVYLPAGSDWYDFWTDKRYTGGQTVTVAAPIDRIPVFVKAGSILPLGSPIENTHQTQTIAKVKVYPGADGRFTLFQDDGFTYAYEQGGGKVTDLSWNEASHSLSHTGAKGWSEPDAKVVEVVQAK</sequence>
<evidence type="ECO:0000259" key="4">
    <source>
        <dbReference type="Pfam" id="PF13802"/>
    </source>
</evidence>
<dbReference type="Pfam" id="PF21365">
    <property type="entry name" value="Glyco_hydro_31_3rd"/>
    <property type="match status" value="1"/>
</dbReference>
<dbReference type="SUPFAM" id="SSF51011">
    <property type="entry name" value="Glycosyl hydrolase domain"/>
    <property type="match status" value="1"/>
</dbReference>
<dbReference type="InterPro" id="IPR011013">
    <property type="entry name" value="Gal_mutarotase_sf_dom"/>
</dbReference>
<dbReference type="PANTHER" id="PTHR43863:SF2">
    <property type="entry name" value="MALTASE-GLUCOAMYLASE"/>
    <property type="match status" value="1"/>
</dbReference>
<protein>
    <submittedName>
        <fullName evidence="7">Alpha-D-xyloside xylohydrolase</fullName>
    </submittedName>
</protein>
<evidence type="ECO:0000256" key="2">
    <source>
        <dbReference type="RuleBase" id="RU361185"/>
    </source>
</evidence>
<evidence type="ECO:0000259" key="6">
    <source>
        <dbReference type="Pfam" id="PF21365"/>
    </source>
</evidence>
<dbReference type="SUPFAM" id="SSF51445">
    <property type="entry name" value="(Trans)glycosidases"/>
    <property type="match status" value="1"/>
</dbReference>